<accession>A0A3B3I2J2</accession>
<dbReference type="InterPro" id="IPR057774">
    <property type="entry name" value="D8C_UMOD/GP2/OIT3-like"/>
</dbReference>
<proteinExistence type="predicted"/>
<dbReference type="Bgee" id="ENSORLG00000023331">
    <property type="expression patterns" value="Expressed in mesonephros and 4 other cell types or tissues"/>
</dbReference>
<evidence type="ECO:0000256" key="2">
    <source>
        <dbReference type="ARBA" id="ARBA00023157"/>
    </source>
</evidence>
<keyword evidence="1 3" id="KW-0732">Signal</keyword>
<feature type="signal peptide" evidence="3">
    <location>
        <begin position="1"/>
        <end position="20"/>
    </location>
</feature>
<reference evidence="5 6" key="1">
    <citation type="journal article" date="2007" name="Nature">
        <title>The medaka draft genome and insights into vertebrate genome evolution.</title>
        <authorList>
            <person name="Kasahara M."/>
            <person name="Naruse K."/>
            <person name="Sasaki S."/>
            <person name="Nakatani Y."/>
            <person name="Qu W."/>
            <person name="Ahsan B."/>
            <person name="Yamada T."/>
            <person name="Nagayasu Y."/>
            <person name="Doi K."/>
            <person name="Kasai Y."/>
            <person name="Jindo T."/>
            <person name="Kobayashi D."/>
            <person name="Shimada A."/>
            <person name="Toyoda A."/>
            <person name="Kuroki Y."/>
            <person name="Fujiyama A."/>
            <person name="Sasaki T."/>
            <person name="Shimizu A."/>
            <person name="Asakawa S."/>
            <person name="Shimizu N."/>
            <person name="Hashimoto S."/>
            <person name="Yang J."/>
            <person name="Lee Y."/>
            <person name="Matsushima K."/>
            <person name="Sugano S."/>
            <person name="Sakaizumi M."/>
            <person name="Narita T."/>
            <person name="Ohishi K."/>
            <person name="Haga S."/>
            <person name="Ohta F."/>
            <person name="Nomoto H."/>
            <person name="Nogata K."/>
            <person name="Morishita T."/>
            <person name="Endo T."/>
            <person name="Shin-I T."/>
            <person name="Takeda H."/>
            <person name="Morishita S."/>
            <person name="Kohara Y."/>
        </authorList>
    </citation>
    <scope>NUCLEOTIDE SEQUENCE [LARGE SCALE GENOMIC DNA]</scope>
    <source>
        <strain evidence="5 6">Hd-rR</strain>
    </source>
</reference>
<reference evidence="5" key="2">
    <citation type="submission" date="2025-08" db="UniProtKB">
        <authorList>
            <consortium name="Ensembl"/>
        </authorList>
    </citation>
    <scope>IDENTIFICATION</scope>
    <source>
        <strain evidence="5">Hd-rR</strain>
    </source>
</reference>
<dbReference type="AlphaFoldDB" id="A0A3B3I2J2"/>
<feature type="domain" description="UMOD/GP2/OIT3-like D8C" evidence="4">
    <location>
        <begin position="76"/>
        <end position="163"/>
    </location>
</feature>
<feature type="chain" id="PRO_5017234993" description="UMOD/GP2/OIT3-like D8C domain-containing protein" evidence="3">
    <location>
        <begin position="21"/>
        <end position="180"/>
    </location>
</feature>
<keyword evidence="2" id="KW-1015">Disulfide bond</keyword>
<dbReference type="PANTHER" id="PTHR36191">
    <property type="entry name" value="ENDO/EXONUCLEASE/PHOSPHATASE DOMAIN-CONTAINING PROTEIN-RELATED"/>
    <property type="match status" value="1"/>
</dbReference>
<evidence type="ECO:0000313" key="6">
    <source>
        <dbReference type="Proteomes" id="UP000001038"/>
    </source>
</evidence>
<protein>
    <recommendedName>
        <fullName evidence="4">UMOD/GP2/OIT3-like D8C domain-containing protein</fullName>
    </recommendedName>
</protein>
<dbReference type="Proteomes" id="UP000001038">
    <property type="component" value="Chromosome 18"/>
</dbReference>
<dbReference type="Pfam" id="PF23283">
    <property type="entry name" value="D8C_UMOD"/>
    <property type="match status" value="1"/>
</dbReference>
<evidence type="ECO:0000256" key="3">
    <source>
        <dbReference type="SAM" id="SignalP"/>
    </source>
</evidence>
<organism evidence="5 6">
    <name type="scientific">Oryzias latipes</name>
    <name type="common">Japanese rice fish</name>
    <name type="synonym">Japanese killifish</name>
    <dbReference type="NCBI Taxonomy" id="8090"/>
    <lineage>
        <taxon>Eukaryota</taxon>
        <taxon>Metazoa</taxon>
        <taxon>Chordata</taxon>
        <taxon>Craniata</taxon>
        <taxon>Vertebrata</taxon>
        <taxon>Euteleostomi</taxon>
        <taxon>Actinopterygii</taxon>
        <taxon>Neopterygii</taxon>
        <taxon>Teleostei</taxon>
        <taxon>Neoteleostei</taxon>
        <taxon>Acanthomorphata</taxon>
        <taxon>Ovalentaria</taxon>
        <taxon>Atherinomorphae</taxon>
        <taxon>Beloniformes</taxon>
        <taxon>Adrianichthyidae</taxon>
        <taxon>Oryziinae</taxon>
        <taxon>Oryzias</taxon>
    </lineage>
</organism>
<evidence type="ECO:0000313" key="5">
    <source>
        <dbReference type="Ensembl" id="ENSORLP00000038261.1"/>
    </source>
</evidence>
<evidence type="ECO:0000259" key="4">
    <source>
        <dbReference type="Pfam" id="PF23283"/>
    </source>
</evidence>
<dbReference type="GeneTree" id="ENSGT00940000156038"/>
<sequence length="180" mass="19887">APPQCHLWIVVWVCSSLTGSQFCSSGMDCNTINGIATCVDPCTNYTVLNDAWRSVLNTDSSNLHCDNEIKRNTWHRMFLGENNAQIPNTCVGQIFRCGTAAPLWINGAHPTQADGIVSRPVCGYWSGSCCFYSSNPIKAKLCYGSYYVYKLDTASTCWLAYCTGTVIFQSIEGIVEMCFK</sequence>
<dbReference type="Ensembl" id="ENSORLT00000034162.1">
    <property type="protein sequence ID" value="ENSORLP00000038261.1"/>
    <property type="gene ID" value="ENSORLG00000023331.1"/>
</dbReference>
<name>A0A3B3I2J2_ORYLA</name>
<dbReference type="PANTHER" id="PTHR36191:SF4">
    <property type="entry name" value="VWFD DOMAIN-CONTAINING PROTEIN"/>
    <property type="match status" value="1"/>
</dbReference>
<reference evidence="5" key="3">
    <citation type="submission" date="2025-09" db="UniProtKB">
        <authorList>
            <consortium name="Ensembl"/>
        </authorList>
    </citation>
    <scope>IDENTIFICATION</scope>
    <source>
        <strain evidence="5">Hd-rR</strain>
    </source>
</reference>
<evidence type="ECO:0000256" key="1">
    <source>
        <dbReference type="ARBA" id="ARBA00022729"/>
    </source>
</evidence>
<dbReference type="InParanoid" id="A0A3B3I2J2"/>
<keyword evidence="6" id="KW-1185">Reference proteome</keyword>